<dbReference type="FunCoup" id="H3ABX8">
    <property type="interactions" value="1"/>
</dbReference>
<reference evidence="13" key="2">
    <citation type="submission" date="2025-08" db="UniProtKB">
        <authorList>
            <consortium name="Ensembl"/>
        </authorList>
    </citation>
    <scope>IDENTIFICATION</scope>
</reference>
<dbReference type="GO" id="GO:0005634">
    <property type="term" value="C:nucleus"/>
    <property type="evidence" value="ECO:0007669"/>
    <property type="project" value="TreeGrafter"/>
</dbReference>
<dbReference type="CDD" id="cd09076">
    <property type="entry name" value="L1-EN"/>
    <property type="match status" value="1"/>
</dbReference>
<dbReference type="EC" id="3.1.11.2" evidence="3"/>
<reference evidence="14" key="1">
    <citation type="submission" date="2011-08" db="EMBL/GenBank/DDBJ databases">
        <title>The draft genome of Latimeria chalumnae.</title>
        <authorList>
            <person name="Di Palma F."/>
            <person name="Alfoldi J."/>
            <person name="Johnson J."/>
            <person name="Berlin A."/>
            <person name="Gnerre S."/>
            <person name="Jaffe D."/>
            <person name="MacCallum I."/>
            <person name="Young S."/>
            <person name="Walker B.J."/>
            <person name="Lander E."/>
            <person name="Lindblad-Toh K."/>
        </authorList>
    </citation>
    <scope>NUCLEOTIDE SEQUENCE [LARGE SCALE GENOMIC DNA]</scope>
    <source>
        <strain evidence="14">Wild caught</strain>
    </source>
</reference>
<dbReference type="Gene3D" id="3.60.10.10">
    <property type="entry name" value="Endonuclease/exonuclease/phosphatase"/>
    <property type="match status" value="1"/>
</dbReference>
<keyword evidence="8" id="KW-0234">DNA repair</keyword>
<dbReference type="eggNOG" id="ENOG502RZEF">
    <property type="taxonomic scope" value="Eukaryota"/>
</dbReference>
<organism evidence="13 14">
    <name type="scientific">Latimeria chalumnae</name>
    <name type="common">Coelacanth</name>
    <dbReference type="NCBI Taxonomy" id="7897"/>
    <lineage>
        <taxon>Eukaryota</taxon>
        <taxon>Metazoa</taxon>
        <taxon>Chordata</taxon>
        <taxon>Craniata</taxon>
        <taxon>Vertebrata</taxon>
        <taxon>Euteleostomi</taxon>
        <taxon>Coelacanthiformes</taxon>
        <taxon>Coelacanthidae</taxon>
        <taxon>Latimeria</taxon>
    </lineage>
</organism>
<evidence type="ECO:0000256" key="1">
    <source>
        <dbReference type="ARBA" id="ARBA00000493"/>
    </source>
</evidence>
<feature type="binding site" evidence="10">
    <location>
        <position position="33"/>
    </location>
    <ligand>
        <name>Mg(2+)</name>
        <dbReference type="ChEBI" id="CHEBI:18420"/>
        <label>1</label>
    </ligand>
</feature>
<feature type="binding site" evidence="10">
    <location>
        <position position="136"/>
    </location>
    <ligand>
        <name>Mg(2+)</name>
        <dbReference type="ChEBI" id="CHEBI:18420"/>
        <label>1</label>
    </ligand>
</feature>
<dbReference type="Pfam" id="PF03372">
    <property type="entry name" value="Exo_endo_phos"/>
    <property type="match status" value="1"/>
</dbReference>
<evidence type="ECO:0000256" key="2">
    <source>
        <dbReference type="ARBA" id="ARBA00007092"/>
    </source>
</evidence>
<proteinExistence type="inferred from homology"/>
<dbReference type="HOGENOM" id="CLU_000680_2_0_1"/>
<evidence type="ECO:0000256" key="5">
    <source>
        <dbReference type="ARBA" id="ARBA00022763"/>
    </source>
</evidence>
<keyword evidence="14" id="KW-1185">Reference proteome</keyword>
<dbReference type="STRING" id="7897.ENSLACP00000007149"/>
<dbReference type="GO" id="GO:0006284">
    <property type="term" value="P:base-excision repair"/>
    <property type="evidence" value="ECO:0007669"/>
    <property type="project" value="TreeGrafter"/>
</dbReference>
<evidence type="ECO:0000256" key="3">
    <source>
        <dbReference type="ARBA" id="ARBA00012115"/>
    </source>
</evidence>
<dbReference type="GeneTree" id="ENSGT00950000183016"/>
<feature type="active site" evidence="9">
    <location>
        <position position="104"/>
    </location>
</feature>
<feature type="active site" description="Proton acceptor" evidence="9">
    <location>
        <position position="222"/>
    </location>
</feature>
<feature type="active site" description="Proton donor/acceptor" evidence="9">
    <location>
        <position position="134"/>
    </location>
</feature>
<evidence type="ECO:0000256" key="9">
    <source>
        <dbReference type="PIRSR" id="PIRSR604808-1"/>
    </source>
</evidence>
<evidence type="ECO:0000259" key="12">
    <source>
        <dbReference type="Pfam" id="PF03372"/>
    </source>
</evidence>
<keyword evidence="7 10" id="KW-0460">Magnesium</keyword>
<evidence type="ECO:0000313" key="13">
    <source>
        <dbReference type="Ensembl" id="ENSLACP00000007149.1"/>
    </source>
</evidence>
<keyword evidence="4 10" id="KW-0479">Metal-binding</keyword>
<dbReference type="AlphaFoldDB" id="H3ABX8"/>
<dbReference type="InParanoid" id="H3ABX8"/>
<feature type="site" description="Interaction with DNA substrate" evidence="11">
    <location>
        <position position="222"/>
    </location>
</feature>
<comment type="similarity">
    <text evidence="2">Belongs to the DNA repair enzymes AP/ExoA family.</text>
</comment>
<dbReference type="PANTHER" id="PTHR22748:SF26">
    <property type="entry name" value="ENDONUCLEASE_EXONUCLEASE_PHOSPHATASE DOMAIN-CONTAINING PROTEIN"/>
    <property type="match status" value="1"/>
</dbReference>
<comment type="catalytic activity">
    <reaction evidence="1">
        <text>Exonucleolytic cleavage in the 3'- to 5'-direction to yield nucleoside 5'-phosphates.</text>
        <dbReference type="EC" id="3.1.11.2"/>
    </reaction>
</comment>
<comment type="cofactor">
    <cofactor evidence="10">
        <name>Mg(2+)</name>
        <dbReference type="ChEBI" id="CHEBI:18420"/>
    </cofactor>
    <cofactor evidence="10">
        <name>Mn(2+)</name>
        <dbReference type="ChEBI" id="CHEBI:29035"/>
    </cofactor>
    <text evidence="10">Probably binds two magnesium or manganese ions per subunit.</text>
</comment>
<dbReference type="GO" id="GO:0008081">
    <property type="term" value="F:phosphoric diester hydrolase activity"/>
    <property type="evidence" value="ECO:0007669"/>
    <property type="project" value="TreeGrafter"/>
</dbReference>
<dbReference type="InterPro" id="IPR004808">
    <property type="entry name" value="AP_endonuc_1"/>
</dbReference>
<evidence type="ECO:0000256" key="6">
    <source>
        <dbReference type="ARBA" id="ARBA00022801"/>
    </source>
</evidence>
<dbReference type="EMBL" id="AFYH01224620">
    <property type="status" value="NOT_ANNOTATED_CDS"/>
    <property type="molecule type" value="Genomic_DNA"/>
</dbReference>
<feature type="binding site" evidence="10">
    <location>
        <position position="134"/>
    </location>
    <ligand>
        <name>Mg(2+)</name>
        <dbReference type="ChEBI" id="CHEBI:18420"/>
        <label>1</label>
    </ligand>
</feature>
<evidence type="ECO:0000256" key="11">
    <source>
        <dbReference type="PIRSR" id="PIRSR604808-3"/>
    </source>
</evidence>
<feature type="binding site" evidence="10">
    <location>
        <position position="222"/>
    </location>
    <ligand>
        <name>Mg(2+)</name>
        <dbReference type="ChEBI" id="CHEBI:18420"/>
        <label>1</label>
    </ligand>
</feature>
<protein>
    <recommendedName>
        <fullName evidence="3">exodeoxyribonuclease III</fullName>
        <ecNumber evidence="3">3.1.11.2</ecNumber>
    </recommendedName>
</protein>
<evidence type="ECO:0000256" key="4">
    <source>
        <dbReference type="ARBA" id="ARBA00022723"/>
    </source>
</evidence>
<feature type="binding site" evidence="10">
    <location>
        <position position="221"/>
    </location>
    <ligand>
        <name>Mg(2+)</name>
        <dbReference type="ChEBI" id="CHEBI:18420"/>
        <label>1</label>
    </ligand>
</feature>
<feature type="domain" description="Endonuclease/exonuclease/phosphatase" evidence="12">
    <location>
        <begin position="1"/>
        <end position="222"/>
    </location>
</feature>
<keyword evidence="6" id="KW-0378">Hydrolase</keyword>
<dbReference type="SUPFAM" id="SSF56219">
    <property type="entry name" value="DNase I-like"/>
    <property type="match status" value="1"/>
</dbReference>
<dbReference type="OMA" id="DHFENAN"/>
<keyword evidence="10" id="KW-0464">Manganese</keyword>
<feature type="site" description="Transition state stabilizer" evidence="11">
    <location>
        <position position="136"/>
    </location>
</feature>
<keyword evidence="5" id="KW-0227">DNA damage</keyword>
<dbReference type="GO" id="GO:0046872">
    <property type="term" value="F:metal ion binding"/>
    <property type="evidence" value="ECO:0007669"/>
    <property type="project" value="UniProtKB-KW"/>
</dbReference>
<feature type="site" description="Important for catalytic activity" evidence="11">
    <location>
        <position position="197"/>
    </location>
</feature>
<dbReference type="Ensembl" id="ENSLACT00000007208.1">
    <property type="protein sequence ID" value="ENSLACP00000007149.1"/>
    <property type="gene ID" value="ENSLACG00000006344.1"/>
</dbReference>
<feature type="binding site" evidence="10">
    <location>
        <position position="4"/>
    </location>
    <ligand>
        <name>Mg(2+)</name>
        <dbReference type="ChEBI" id="CHEBI:18420"/>
        <label>1</label>
    </ligand>
</feature>
<evidence type="ECO:0000313" key="14">
    <source>
        <dbReference type="Proteomes" id="UP000008672"/>
    </source>
</evidence>
<evidence type="ECO:0000256" key="10">
    <source>
        <dbReference type="PIRSR" id="PIRSR604808-2"/>
    </source>
</evidence>
<reference evidence="13" key="3">
    <citation type="submission" date="2025-09" db="UniProtKB">
        <authorList>
            <consortium name="Ensembl"/>
        </authorList>
    </citation>
    <scope>IDENTIFICATION</scope>
</reference>
<dbReference type="InterPro" id="IPR036691">
    <property type="entry name" value="Endo/exonu/phosph_ase_sf"/>
</dbReference>
<evidence type="ECO:0000256" key="7">
    <source>
        <dbReference type="ARBA" id="ARBA00022842"/>
    </source>
</evidence>
<dbReference type="InterPro" id="IPR005135">
    <property type="entry name" value="Endo/exonuclease/phosphatase"/>
</dbReference>
<name>H3ABX8_LATCH</name>
<sequence>ITWNVNGINNPIKRYKILSHLACLKCDVAFIQEAHLVPTEMRKLRTRWVGKIYHSSYNSKSRGCILVAKSTPFIELSTESDKEGRYMIVRGIVRGTEVTLVGVYVPPQSPVSLYVELTTVLAKYRGTAVVIGADWNGVWDKTLDKTGPPLPLDSSISRGLREFGREMGLVDIWRVTHPKVKDYTFYSAAHQSYSRLDSFLVSGQVGIGTMAVCIHTRIISDHSPVSLEFIPDPQIGWQSGWKINNSLLADKSVLQALKREINEFFLVNKDTVNSTLTVWEAFKATIHGWLISQASYKKKIHKKEWAKLEEDLVELEMAHKASPRDKNILASLQKARLNLHELIQHKTEYALFKTKARYFASGDKAGRMLAHRLKKLENANMIYEVKNEQGEMISQPVNIAEEFRIFYEKLYTSDQIKQADIGEFLAGIQLGGLTLEGQEKLNLPLSVEEIALAIKNLIGKKYPGEG</sequence>
<dbReference type="Proteomes" id="UP000008672">
    <property type="component" value="Unassembled WGS sequence"/>
</dbReference>
<accession>H3ABX8</accession>
<dbReference type="GO" id="GO:0003906">
    <property type="term" value="F:DNA-(apurinic or apyrimidinic site) endonuclease activity"/>
    <property type="evidence" value="ECO:0007669"/>
    <property type="project" value="TreeGrafter"/>
</dbReference>
<dbReference type="PANTHER" id="PTHR22748">
    <property type="entry name" value="AP ENDONUCLEASE"/>
    <property type="match status" value="1"/>
</dbReference>
<evidence type="ECO:0000256" key="8">
    <source>
        <dbReference type="ARBA" id="ARBA00023204"/>
    </source>
</evidence>
<dbReference type="GO" id="GO:0008311">
    <property type="term" value="F:double-stranded DNA 3'-5' DNA exonuclease activity"/>
    <property type="evidence" value="ECO:0007669"/>
    <property type="project" value="UniProtKB-EC"/>
</dbReference>